<dbReference type="AlphaFoldDB" id="A0A8S4R6V7"/>
<feature type="compositionally biased region" description="Polar residues" evidence="5">
    <location>
        <begin position="444"/>
        <end position="468"/>
    </location>
</feature>
<feature type="region of interest" description="Disordered" evidence="5">
    <location>
        <begin position="307"/>
        <end position="329"/>
    </location>
</feature>
<organism evidence="7 8">
    <name type="scientific">Pararge aegeria aegeria</name>
    <dbReference type="NCBI Taxonomy" id="348720"/>
    <lineage>
        <taxon>Eukaryota</taxon>
        <taxon>Metazoa</taxon>
        <taxon>Ecdysozoa</taxon>
        <taxon>Arthropoda</taxon>
        <taxon>Hexapoda</taxon>
        <taxon>Insecta</taxon>
        <taxon>Pterygota</taxon>
        <taxon>Neoptera</taxon>
        <taxon>Endopterygota</taxon>
        <taxon>Lepidoptera</taxon>
        <taxon>Glossata</taxon>
        <taxon>Ditrysia</taxon>
        <taxon>Papilionoidea</taxon>
        <taxon>Nymphalidae</taxon>
        <taxon>Satyrinae</taxon>
        <taxon>Satyrini</taxon>
        <taxon>Parargina</taxon>
        <taxon>Pararge</taxon>
    </lineage>
</organism>
<accession>A0A8S4R6V7</accession>
<dbReference type="GO" id="GO:0030686">
    <property type="term" value="C:90S preribosome"/>
    <property type="evidence" value="ECO:0007669"/>
    <property type="project" value="TreeGrafter"/>
</dbReference>
<evidence type="ECO:0000256" key="2">
    <source>
        <dbReference type="ARBA" id="ARBA00023054"/>
    </source>
</evidence>
<keyword evidence="2" id="KW-0175">Coiled coil</keyword>
<evidence type="ECO:0000256" key="1">
    <source>
        <dbReference type="ARBA" id="ARBA00013459"/>
    </source>
</evidence>
<feature type="compositionally biased region" description="Polar residues" evidence="5">
    <location>
        <begin position="261"/>
        <end position="270"/>
    </location>
</feature>
<feature type="compositionally biased region" description="Acidic residues" evidence="5">
    <location>
        <begin position="202"/>
        <end position="236"/>
    </location>
</feature>
<keyword evidence="8" id="KW-1185">Reference proteome</keyword>
<comment type="caution">
    <text evidence="7">The sequence shown here is derived from an EMBL/GenBank/DDBJ whole genome shotgun (WGS) entry which is preliminary data.</text>
</comment>
<name>A0A8S4R6V7_9NEOP</name>
<evidence type="ECO:0000313" key="8">
    <source>
        <dbReference type="Proteomes" id="UP000838756"/>
    </source>
</evidence>
<dbReference type="InterPro" id="IPR015158">
    <property type="entry name" value="Bud22_dom"/>
</dbReference>
<dbReference type="OrthoDB" id="3364872at2759"/>
<reference evidence="7" key="1">
    <citation type="submission" date="2022-03" db="EMBL/GenBank/DDBJ databases">
        <authorList>
            <person name="Lindestad O."/>
        </authorList>
    </citation>
    <scope>NUCLEOTIDE SEQUENCE</scope>
</reference>
<evidence type="ECO:0000313" key="7">
    <source>
        <dbReference type="EMBL" id="CAH2232577.1"/>
    </source>
</evidence>
<evidence type="ECO:0000256" key="3">
    <source>
        <dbReference type="ARBA" id="ARBA00025646"/>
    </source>
</evidence>
<evidence type="ECO:0000256" key="5">
    <source>
        <dbReference type="SAM" id="MobiDB-lite"/>
    </source>
</evidence>
<feature type="region of interest" description="Disordered" evidence="5">
    <location>
        <begin position="433"/>
        <end position="507"/>
    </location>
</feature>
<dbReference type="EMBL" id="CAKXAJ010024910">
    <property type="protein sequence ID" value="CAH2232577.1"/>
    <property type="molecule type" value="Genomic_DNA"/>
</dbReference>
<dbReference type="GO" id="GO:0005634">
    <property type="term" value="C:nucleus"/>
    <property type="evidence" value="ECO:0007669"/>
    <property type="project" value="TreeGrafter"/>
</dbReference>
<comment type="function">
    <text evidence="3">May be involved in regulating transcriptional activation of cardiac genes during the aging process. May play a role in biosynthesis and/or processing of SLC2A4 in adipose cells.</text>
</comment>
<gene>
    <name evidence="7" type="primary">jg10138</name>
    <name evidence="7" type="ORF">PAEG_LOCUS10807</name>
</gene>
<dbReference type="GO" id="GO:0030490">
    <property type="term" value="P:maturation of SSU-rRNA"/>
    <property type="evidence" value="ECO:0007669"/>
    <property type="project" value="TreeGrafter"/>
</dbReference>
<feature type="region of interest" description="Disordered" evidence="5">
    <location>
        <begin position="348"/>
        <end position="379"/>
    </location>
</feature>
<protein>
    <recommendedName>
        <fullName evidence="1">Serum response factor-binding protein 1</fullName>
    </recommendedName>
    <alternativeName>
        <fullName evidence="4">SRF-dependent transcription regulation-associated protein</fullName>
    </alternativeName>
</protein>
<sequence>MEVGAVKQAFNNEIILLKKNLNQAKIQIIHKLTRRAKTLVVKEVPESLKEKLKRKAESAVKEVLIIKKINTRDLARFIVTHSGKLNDFINKPIVDNDKACARLLLHKALQEKYKHIREKFSDISIKDLFMSRQERRKLKKEARENQKNKKKGKDKKGKADETVNVEGEWDVEIADDKNTTLDGGNMMPDDVSENGESFDGNNELDDENVSTDDENDNSDDEIEDDAGEKEIDDGSEVEQSSSENNDCKGRVENSVMGTPLVYNTNNNDIESSGEESNDMVTTKSKIELSIKDIKSKNLYSIKGIKQNIDSNDFGTNKSKTEPTSPLKNVCSNKAVNKEDDLLIKVKNRKLDKKGNSNKNKNLKNKLEKRNFNKETDDAPNKVTKMVDPFFITSTGDNYMSLVEPREPDEVKEVHKQGNRQYRRAVMFGHVPKRKPQRNFEPRHNNFNKNNNSEMDSSNYNKKNLNQNHRNIDDKKGFNRQFDRGNPKDVPVVPEKLHPSWEAKKKQSGILPFQGKKIVFDES</sequence>
<feature type="domain" description="Bud22" evidence="6">
    <location>
        <begin position="434"/>
        <end position="520"/>
    </location>
</feature>
<feature type="compositionally biased region" description="Basic and acidic residues" evidence="5">
    <location>
        <begin position="494"/>
        <end position="504"/>
    </location>
</feature>
<feature type="region of interest" description="Disordered" evidence="5">
    <location>
        <begin position="136"/>
        <end position="281"/>
    </location>
</feature>
<dbReference type="Proteomes" id="UP000838756">
    <property type="component" value="Unassembled WGS sequence"/>
</dbReference>
<dbReference type="InterPro" id="IPR037393">
    <property type="entry name" value="Bud22/SRFB1"/>
</dbReference>
<dbReference type="PANTHER" id="PTHR23325">
    <property type="entry name" value="SERUM RESPONSE FACTOR-BINDING"/>
    <property type="match status" value="1"/>
</dbReference>
<dbReference type="PANTHER" id="PTHR23325:SF1">
    <property type="entry name" value="SERUM RESPONSE FACTOR-BINDING PROTEIN 1"/>
    <property type="match status" value="1"/>
</dbReference>
<evidence type="ECO:0000256" key="4">
    <source>
        <dbReference type="ARBA" id="ARBA00033254"/>
    </source>
</evidence>
<dbReference type="Pfam" id="PF09073">
    <property type="entry name" value="BUD22"/>
    <property type="match status" value="1"/>
</dbReference>
<feature type="compositionally biased region" description="Basic and acidic residues" evidence="5">
    <location>
        <begin position="469"/>
        <end position="486"/>
    </location>
</feature>
<proteinExistence type="predicted"/>
<evidence type="ECO:0000259" key="6">
    <source>
        <dbReference type="Pfam" id="PF09073"/>
    </source>
</evidence>
<feature type="compositionally biased region" description="Basic and acidic residues" evidence="5">
    <location>
        <begin position="364"/>
        <end position="379"/>
    </location>
</feature>